<accession>A0ABM6QS39</accession>
<gene>
    <name evidence="1" type="ORF">CWI35_13705</name>
</gene>
<dbReference type="EMBL" id="CP025074">
    <property type="protein sequence ID" value="AUI38306.1"/>
    <property type="molecule type" value="Genomic_DNA"/>
</dbReference>
<sequence length="106" mass="12357">MHPLDLRVADEDEPSHVSGRLRANIPSFGLVIRRRPAKLLWGLKVEWIKSRQLLRCHLVVQRFFRSQGEALGRPLHLGQDVLFHSLRVKGLFLRTNRKQHIQQLPA</sequence>
<protein>
    <submittedName>
        <fullName evidence="1">Uncharacterized protein</fullName>
    </submittedName>
</protein>
<keyword evidence="2" id="KW-1185">Reference proteome</keyword>
<evidence type="ECO:0000313" key="2">
    <source>
        <dbReference type="Proteomes" id="UP000265462"/>
    </source>
</evidence>
<name>A0ABM6QS39_BACCL</name>
<proteinExistence type="predicted"/>
<evidence type="ECO:0000313" key="1">
    <source>
        <dbReference type="EMBL" id="AUI38306.1"/>
    </source>
</evidence>
<dbReference type="Proteomes" id="UP000265462">
    <property type="component" value="Chromosome"/>
</dbReference>
<organism evidence="1 2">
    <name type="scientific">Bacillus caldolyticus</name>
    <dbReference type="NCBI Taxonomy" id="1394"/>
    <lineage>
        <taxon>Bacteria</taxon>
        <taxon>Bacillati</taxon>
        <taxon>Bacillota</taxon>
        <taxon>Bacilli</taxon>
        <taxon>Bacillales</taxon>
        <taxon>Anoxybacillaceae</taxon>
        <taxon>Geobacillus</taxon>
        <taxon>Geobacillus thermoleovorans group</taxon>
    </lineage>
</organism>
<reference evidence="1 2" key="1">
    <citation type="submission" date="2018-02" db="EMBL/GenBank/DDBJ databases">
        <title>Complete genome and methylome analysis of Bacillus caldolyticus.</title>
        <authorList>
            <person name="Fomenkov A.I."/>
            <person name="Mersha F."/>
            <person name="Vincze T."/>
            <person name="Roberts R.J."/>
        </authorList>
    </citation>
    <scope>NUCLEOTIDE SEQUENCE [LARGE SCALE GENOMIC DNA]</scope>
    <source>
        <strain evidence="1 2">NEB414</strain>
    </source>
</reference>